<dbReference type="Pfam" id="PF01321">
    <property type="entry name" value="Creatinase_N"/>
    <property type="match status" value="1"/>
</dbReference>
<dbReference type="InterPro" id="IPR032416">
    <property type="entry name" value="Peptidase_M24_C"/>
</dbReference>
<evidence type="ECO:0000256" key="4">
    <source>
        <dbReference type="SAM" id="MobiDB-lite"/>
    </source>
</evidence>
<dbReference type="Pfam" id="PF16189">
    <property type="entry name" value="Creatinase_N_2"/>
    <property type="match status" value="1"/>
</dbReference>
<dbReference type="InterPro" id="IPR000994">
    <property type="entry name" value="Pept_M24"/>
</dbReference>
<dbReference type="Pfam" id="PF16188">
    <property type="entry name" value="Peptidase_M24_C"/>
    <property type="match status" value="1"/>
</dbReference>
<dbReference type="Gene3D" id="3.40.350.10">
    <property type="entry name" value="Creatinase/prolidase N-terminal domain"/>
    <property type="match status" value="2"/>
</dbReference>
<proteinExistence type="inferred from homology"/>
<accession>A0A7S4AKP9</accession>
<dbReference type="SUPFAM" id="SSF53092">
    <property type="entry name" value="Creatinase/prolidase N-terminal domain"/>
    <property type="match status" value="1"/>
</dbReference>
<evidence type="ECO:0000259" key="6">
    <source>
        <dbReference type="Pfam" id="PF01321"/>
    </source>
</evidence>
<dbReference type="GO" id="GO:0046872">
    <property type="term" value="F:metal ion binding"/>
    <property type="evidence" value="ECO:0007669"/>
    <property type="project" value="UniProtKB-KW"/>
</dbReference>
<dbReference type="GO" id="GO:0005737">
    <property type="term" value="C:cytoplasm"/>
    <property type="evidence" value="ECO:0007669"/>
    <property type="project" value="UniProtKB-ARBA"/>
</dbReference>
<evidence type="ECO:0000313" key="8">
    <source>
        <dbReference type="EMBL" id="CAE0718176.1"/>
    </source>
</evidence>
<feature type="domain" description="Peptidase M24 C-terminal" evidence="7">
    <location>
        <begin position="678"/>
        <end position="740"/>
    </location>
</feature>
<evidence type="ECO:0000256" key="2">
    <source>
        <dbReference type="ARBA" id="ARBA00022723"/>
    </source>
</evidence>
<dbReference type="InterPro" id="IPR036005">
    <property type="entry name" value="Creatinase/aminopeptidase-like"/>
</dbReference>
<protein>
    <recommendedName>
        <fullName evidence="9">Aminopeptidase P N-terminal domain-containing protein</fullName>
    </recommendedName>
</protein>
<comment type="similarity">
    <text evidence="1">Belongs to the peptidase M24B family.</text>
</comment>
<evidence type="ECO:0000256" key="3">
    <source>
        <dbReference type="ARBA" id="ARBA00022801"/>
    </source>
</evidence>
<dbReference type="EMBL" id="HBIX01014996">
    <property type="protein sequence ID" value="CAE0718176.1"/>
    <property type="molecule type" value="Transcribed_RNA"/>
</dbReference>
<organism evidence="8">
    <name type="scientific">Pseudo-nitzschia australis</name>
    <dbReference type="NCBI Taxonomy" id="44445"/>
    <lineage>
        <taxon>Eukaryota</taxon>
        <taxon>Sar</taxon>
        <taxon>Stramenopiles</taxon>
        <taxon>Ochrophyta</taxon>
        <taxon>Bacillariophyta</taxon>
        <taxon>Bacillariophyceae</taxon>
        <taxon>Bacillariophycidae</taxon>
        <taxon>Bacillariales</taxon>
        <taxon>Bacillariaceae</taxon>
        <taxon>Pseudo-nitzschia</taxon>
    </lineage>
</organism>
<evidence type="ECO:0000259" key="7">
    <source>
        <dbReference type="Pfam" id="PF16188"/>
    </source>
</evidence>
<dbReference type="InterPro" id="IPR050422">
    <property type="entry name" value="X-Pro_aminopeptidase_P"/>
</dbReference>
<feature type="domain" description="Creatinase N-terminal" evidence="6">
    <location>
        <begin position="107"/>
        <end position="248"/>
    </location>
</feature>
<dbReference type="Gene3D" id="3.90.230.10">
    <property type="entry name" value="Creatinase/methionine aminopeptidase superfamily"/>
    <property type="match status" value="1"/>
</dbReference>
<keyword evidence="3" id="KW-0378">Hydrolase</keyword>
<keyword evidence="2" id="KW-0479">Metal-binding</keyword>
<dbReference type="AlphaFoldDB" id="A0A7S4AKP9"/>
<dbReference type="InterPro" id="IPR029149">
    <property type="entry name" value="Creatin/AminoP/Spt16_N"/>
</dbReference>
<gene>
    <name evidence="8" type="ORF">PAUS00366_LOCUS10930</name>
</gene>
<dbReference type="PANTHER" id="PTHR43763:SF6">
    <property type="entry name" value="XAA-PRO AMINOPEPTIDASE 1"/>
    <property type="match status" value="1"/>
</dbReference>
<dbReference type="InterPro" id="IPR033740">
    <property type="entry name" value="Pept_M24B"/>
</dbReference>
<dbReference type="CDD" id="cd01085">
    <property type="entry name" value="APP"/>
    <property type="match status" value="1"/>
</dbReference>
<feature type="region of interest" description="Disordered" evidence="4">
    <location>
        <begin position="79"/>
        <end position="102"/>
    </location>
</feature>
<dbReference type="PANTHER" id="PTHR43763">
    <property type="entry name" value="XAA-PRO AMINOPEPTIDASE 1"/>
    <property type="match status" value="1"/>
</dbReference>
<dbReference type="SUPFAM" id="SSF55920">
    <property type="entry name" value="Creatinase/aminopeptidase"/>
    <property type="match status" value="1"/>
</dbReference>
<evidence type="ECO:0008006" key="9">
    <source>
        <dbReference type="Google" id="ProtNLM"/>
    </source>
</evidence>
<dbReference type="GO" id="GO:0070006">
    <property type="term" value="F:metalloaminopeptidase activity"/>
    <property type="evidence" value="ECO:0007669"/>
    <property type="project" value="InterPro"/>
</dbReference>
<dbReference type="InterPro" id="IPR000587">
    <property type="entry name" value="Creatinase_N"/>
</dbReference>
<dbReference type="FunFam" id="3.90.230.10:FF:000009">
    <property type="entry name" value="xaa-Pro aminopeptidase 2"/>
    <property type="match status" value="1"/>
</dbReference>
<evidence type="ECO:0000256" key="1">
    <source>
        <dbReference type="ARBA" id="ARBA00008766"/>
    </source>
</evidence>
<name>A0A7S4AKP9_9STRA</name>
<sequence length="745" mass="82943">MLSTMSRLAAKSTSSPSRLRFRLREVTFFFALAASSPLAASLGVYANNQSRLPFSTFGVIGQSTSPFSSNLILNKPTRLSSTTATNEEQGQESDVMNSSKKTPASKLEALRAKMEQLSLDCYIIPTDDPHLSEYAPAAYMRRKFLTGFGGSAGTAVVTSEEALLWADSRYWNEANMQLDSSLWSLMKQGQPKVPTIVEYLSKMAGKEQETTTTTNGDETHIKSLRVGIDPYVFASSFADEFKEGMKKVAKEELDDDSLKIGELVPCYENLIDPIWGDERPPIPYNPFRVHPLEYAGVSVTDKVTKIREEMETKKATMAIFCTLDDVAYLLNIRCMGDVDTCPVGIAYVTVTKNDVSLYCDKRKVESSDIQEHLTDVTIKPYESIVEDIQRHANEKDCSNKVWIDKSRSNLALVSVIPEKSLINSQNAITPMKACKNEQELEGMRKAHVVDGAAMANFISWLEDKVAVQGESVSEVEIDKVLTAYRAEQPGFLECSFPTIAGVGGNAAIIHYSAKPGDLMKYLDTSQPILIDSGGQYTYGTTDVTRTWHFGTGTDEFKEIYTRVLKGNIGVDTMIFPENTPGFVLDVMARQSLWEGQLDYGHGTGHGVGAALNVHEGPMSISPRFSNLEGLKKGMVVSNEPGYYEDGAFGIRIENLLEMRYVNPEHNEPKEEETSAEKKYLKFAKLTLIPIQKNLIDIKLMTSKELDWLDAYHKVILEKVSPLLEADSRAMKWLKESCEKIDRQSN</sequence>
<reference evidence="8" key="1">
    <citation type="submission" date="2021-01" db="EMBL/GenBank/DDBJ databases">
        <authorList>
            <person name="Corre E."/>
            <person name="Pelletier E."/>
            <person name="Niang G."/>
            <person name="Scheremetjew M."/>
            <person name="Finn R."/>
            <person name="Kale V."/>
            <person name="Holt S."/>
            <person name="Cochrane G."/>
            <person name="Meng A."/>
            <person name="Brown T."/>
            <person name="Cohen L."/>
        </authorList>
    </citation>
    <scope>NUCLEOTIDE SEQUENCE</scope>
    <source>
        <strain evidence="8">10249 10 AB</strain>
    </source>
</reference>
<dbReference type="Pfam" id="PF00557">
    <property type="entry name" value="Peptidase_M24"/>
    <property type="match status" value="1"/>
</dbReference>
<evidence type="ECO:0000259" key="5">
    <source>
        <dbReference type="Pfam" id="PF00557"/>
    </source>
</evidence>
<feature type="domain" description="Peptidase M24" evidence="5">
    <location>
        <begin position="441"/>
        <end position="656"/>
    </location>
</feature>